<evidence type="ECO:0000259" key="1">
    <source>
        <dbReference type="Pfam" id="PF07866"/>
    </source>
</evidence>
<organism evidence="2 3">
    <name type="scientific">Brevibacillus choshinensis</name>
    <dbReference type="NCBI Taxonomy" id="54911"/>
    <lineage>
        <taxon>Bacteria</taxon>
        <taxon>Bacillati</taxon>
        <taxon>Bacillota</taxon>
        <taxon>Bacilli</taxon>
        <taxon>Bacillales</taxon>
        <taxon>Paenibacillaceae</taxon>
        <taxon>Brevibacillus</taxon>
    </lineage>
</organism>
<keyword evidence="3" id="KW-1185">Reference proteome</keyword>
<dbReference type="Gene3D" id="2.30.30.320">
    <property type="entry name" value="DUF1653-like domain"/>
    <property type="match status" value="1"/>
</dbReference>
<proteinExistence type="predicted"/>
<evidence type="ECO:0000313" key="3">
    <source>
        <dbReference type="Proteomes" id="UP000051063"/>
    </source>
</evidence>
<protein>
    <recommendedName>
        <fullName evidence="1">DUF1653 domain-containing protein</fullName>
    </recommendedName>
</protein>
<gene>
    <name evidence="2" type="ORF">AN963_23455</name>
</gene>
<dbReference type="InterPro" id="IPR037135">
    <property type="entry name" value="DUF1653-like_dom_sf"/>
</dbReference>
<dbReference type="Pfam" id="PF07866">
    <property type="entry name" value="DUF1653"/>
    <property type="match status" value="1"/>
</dbReference>
<comment type="caution">
    <text evidence="2">The sequence shown here is derived from an EMBL/GenBank/DDBJ whole genome shotgun (WGS) entry which is preliminary data.</text>
</comment>
<feature type="domain" description="DUF1653" evidence="1">
    <location>
        <begin position="10"/>
        <end position="69"/>
    </location>
</feature>
<dbReference type="InterPro" id="IPR023387">
    <property type="entry name" value="DUF1653-like_dom"/>
</dbReference>
<reference evidence="2 3" key="1">
    <citation type="submission" date="2015-09" db="EMBL/GenBank/DDBJ databases">
        <title>Genome sequencing project for genomic taxonomy and phylogenomics of Bacillus-like bacteria.</title>
        <authorList>
            <person name="Liu B."/>
            <person name="Wang J."/>
            <person name="Zhu Y."/>
            <person name="Liu G."/>
            <person name="Chen Q."/>
            <person name="Chen Z."/>
            <person name="Lan J."/>
            <person name="Che J."/>
            <person name="Ge C."/>
            <person name="Shi H."/>
            <person name="Pan Z."/>
            <person name="Liu X."/>
        </authorList>
    </citation>
    <scope>NUCLEOTIDE SEQUENCE [LARGE SCALE GENOMIC DNA]</scope>
    <source>
        <strain evidence="2 3">DSM 8552</strain>
    </source>
</reference>
<dbReference type="EMBL" id="LJJB01000013">
    <property type="protein sequence ID" value="KQL44363.1"/>
    <property type="molecule type" value="Genomic_DNA"/>
</dbReference>
<sequence>MDRNDNVPTLYRHYKGGVYKVTGIATHTETDEKMVVYYRVEDEELFVRPFRMFFEKVEVNGKKVPRFEKMN</sequence>
<dbReference type="Proteomes" id="UP000051063">
    <property type="component" value="Unassembled WGS sequence"/>
</dbReference>
<accession>A0ABR5N1P6</accession>
<name>A0ABR5N1P6_BRECH</name>
<dbReference type="RefSeq" id="WP_055746951.1">
    <property type="nucleotide sequence ID" value="NZ_LJJB01000013.1"/>
</dbReference>
<evidence type="ECO:0000313" key="2">
    <source>
        <dbReference type="EMBL" id="KQL44363.1"/>
    </source>
</evidence>